<keyword evidence="3" id="KW-1185">Reference proteome</keyword>
<protein>
    <submittedName>
        <fullName evidence="2">MBL fold metallo-hydrolase</fullName>
    </submittedName>
</protein>
<dbReference type="SMART" id="SM00849">
    <property type="entry name" value="Lactamase_B"/>
    <property type="match status" value="1"/>
</dbReference>
<dbReference type="EMBL" id="WXEY01000002">
    <property type="protein sequence ID" value="MZP28753.1"/>
    <property type="molecule type" value="Genomic_DNA"/>
</dbReference>
<feature type="domain" description="Metallo-beta-lactamase" evidence="1">
    <location>
        <begin position="35"/>
        <end position="210"/>
    </location>
</feature>
<reference evidence="2 3" key="1">
    <citation type="submission" date="2020-01" db="EMBL/GenBank/DDBJ databases">
        <title>Whole-genome sequence of Heliobacterium undosum DSM 13378.</title>
        <authorList>
            <person name="Kyndt J.A."/>
            <person name="Meyer T.E."/>
        </authorList>
    </citation>
    <scope>NUCLEOTIDE SEQUENCE [LARGE SCALE GENOMIC DNA]</scope>
    <source>
        <strain evidence="2 3">DSM 13378</strain>
    </source>
</reference>
<dbReference type="GO" id="GO:0016787">
    <property type="term" value="F:hydrolase activity"/>
    <property type="evidence" value="ECO:0007669"/>
    <property type="project" value="UniProtKB-KW"/>
</dbReference>
<dbReference type="RefSeq" id="WP_161254827.1">
    <property type="nucleotide sequence ID" value="NZ_WXEY01000002.1"/>
</dbReference>
<evidence type="ECO:0000259" key="1">
    <source>
        <dbReference type="SMART" id="SM00849"/>
    </source>
</evidence>
<comment type="caution">
    <text evidence="2">The sequence shown here is derived from an EMBL/GenBank/DDBJ whole genome shotgun (WGS) entry which is preliminary data.</text>
</comment>
<dbReference type="Pfam" id="PF00753">
    <property type="entry name" value="Lactamase_B"/>
    <property type="match status" value="1"/>
</dbReference>
<organism evidence="2 3">
    <name type="scientific">Heliomicrobium undosum</name>
    <dbReference type="NCBI Taxonomy" id="121734"/>
    <lineage>
        <taxon>Bacteria</taxon>
        <taxon>Bacillati</taxon>
        <taxon>Bacillota</taxon>
        <taxon>Clostridia</taxon>
        <taxon>Eubacteriales</taxon>
        <taxon>Heliobacteriaceae</taxon>
        <taxon>Heliomicrobium</taxon>
    </lineage>
</organism>
<dbReference type="AlphaFoldDB" id="A0A845KYT5"/>
<dbReference type="SUPFAM" id="SSF56281">
    <property type="entry name" value="Metallo-hydrolase/oxidoreductase"/>
    <property type="match status" value="1"/>
</dbReference>
<dbReference type="OrthoDB" id="9815874at2"/>
<dbReference type="PANTHER" id="PTHR42951:SF17">
    <property type="entry name" value="METALLO-BETA-LACTAMASE DOMAIN-CONTAINING PROTEIN"/>
    <property type="match status" value="1"/>
</dbReference>
<accession>A0A845KYT5</accession>
<keyword evidence="2" id="KW-0378">Hydrolase</keyword>
<dbReference type="PANTHER" id="PTHR42951">
    <property type="entry name" value="METALLO-BETA-LACTAMASE DOMAIN-CONTAINING"/>
    <property type="match status" value="1"/>
</dbReference>
<dbReference type="InterPro" id="IPR050855">
    <property type="entry name" value="NDM-1-like"/>
</dbReference>
<dbReference type="InterPro" id="IPR036866">
    <property type="entry name" value="RibonucZ/Hydroxyglut_hydro"/>
</dbReference>
<gene>
    <name evidence="2" type="ORF">GTO91_03395</name>
</gene>
<evidence type="ECO:0000313" key="3">
    <source>
        <dbReference type="Proteomes" id="UP000463470"/>
    </source>
</evidence>
<dbReference type="Gene3D" id="3.60.15.10">
    <property type="entry name" value="Ribonuclease Z/Hydroxyacylglutathione hydrolase-like"/>
    <property type="match status" value="1"/>
</dbReference>
<evidence type="ECO:0000313" key="2">
    <source>
        <dbReference type="EMBL" id="MZP28753.1"/>
    </source>
</evidence>
<name>A0A845KYT5_9FIRM</name>
<dbReference type="Proteomes" id="UP000463470">
    <property type="component" value="Unassembled WGS sequence"/>
</dbReference>
<proteinExistence type="predicted"/>
<sequence>MQVSKHVHALKIPFNITIDSGKKLERFVYCFIIFGSKIHLVDSGVSSSEKLIFDYIRQKGRNPEDIASLTLTHSHPDHIGAAKSIRDFSGCTIIAHENEKDWIENTEKQFADRPVPGFSSLVGGSVPVDKTVEHGEEINLEEGLRLHVIHTPGHSRGSISMSLDYEDILFSGDVIPLPGDMPIYDDPLVLIESIEKLQRLKNRSILLSSWDEPRVGNLVDTIISDGIKHLRQLHNSVMEVATNQKTVDSLEMSKIVLHRVGLPTAMASIPLVVRSLSSSIKYI</sequence>
<dbReference type="InterPro" id="IPR001279">
    <property type="entry name" value="Metallo-B-lactamas"/>
</dbReference>